<dbReference type="AlphaFoldDB" id="A0A9Q0BUH5"/>
<keyword evidence="3" id="KW-1185">Reference proteome</keyword>
<organism evidence="2 3">
    <name type="scientific">Drosophila gunungcola</name>
    <name type="common">fruit fly</name>
    <dbReference type="NCBI Taxonomy" id="103775"/>
    <lineage>
        <taxon>Eukaryota</taxon>
        <taxon>Metazoa</taxon>
        <taxon>Ecdysozoa</taxon>
        <taxon>Arthropoda</taxon>
        <taxon>Hexapoda</taxon>
        <taxon>Insecta</taxon>
        <taxon>Pterygota</taxon>
        <taxon>Neoptera</taxon>
        <taxon>Endopterygota</taxon>
        <taxon>Diptera</taxon>
        <taxon>Brachycera</taxon>
        <taxon>Muscomorpha</taxon>
        <taxon>Ephydroidea</taxon>
        <taxon>Drosophilidae</taxon>
        <taxon>Drosophila</taxon>
        <taxon>Sophophora</taxon>
    </lineage>
</organism>
<dbReference type="EMBL" id="JAMKOV010000001">
    <property type="protein sequence ID" value="KAI8044676.1"/>
    <property type="molecule type" value="Genomic_DNA"/>
</dbReference>
<proteinExistence type="predicted"/>
<name>A0A9Q0BUH5_9MUSC</name>
<feature type="region of interest" description="Disordered" evidence="1">
    <location>
        <begin position="86"/>
        <end position="115"/>
    </location>
</feature>
<feature type="region of interest" description="Disordered" evidence="1">
    <location>
        <begin position="40"/>
        <end position="67"/>
    </location>
</feature>
<evidence type="ECO:0000256" key="1">
    <source>
        <dbReference type="SAM" id="MobiDB-lite"/>
    </source>
</evidence>
<reference evidence="2" key="1">
    <citation type="journal article" date="2023" name="Genome Biol. Evol.">
        <title>Long-read-based Genome Assembly of Drosophila gunungcola Reveals Fewer Chemosensory Genes in Flower-breeding Species.</title>
        <authorList>
            <person name="Negi A."/>
            <person name="Liao B.Y."/>
            <person name="Yeh S.D."/>
        </authorList>
    </citation>
    <scope>NUCLEOTIDE SEQUENCE</scope>
    <source>
        <strain evidence="2">Sukarami</strain>
    </source>
</reference>
<evidence type="ECO:0000313" key="2">
    <source>
        <dbReference type="EMBL" id="KAI8044676.1"/>
    </source>
</evidence>
<protein>
    <submittedName>
        <fullName evidence="2">Uncharacterized protein</fullName>
    </submittedName>
</protein>
<comment type="caution">
    <text evidence="2">The sequence shown here is derived from an EMBL/GenBank/DDBJ whole genome shotgun (WGS) entry which is preliminary data.</text>
</comment>
<dbReference type="Proteomes" id="UP001059596">
    <property type="component" value="Chromosome 3R"/>
</dbReference>
<accession>A0A9Q0BUH5</accession>
<evidence type="ECO:0000313" key="3">
    <source>
        <dbReference type="Proteomes" id="UP001059596"/>
    </source>
</evidence>
<gene>
    <name evidence="2" type="ORF">M5D96_000847</name>
</gene>
<sequence>MGEPEPEPEPDWLPKVPRYHSIRHNDASVIMEAIHRTAIHSSREAGRRRQSLCQHLTADQKPESLGDSRVTQAHFNSQHPTVSFTDLSIFPLRGGQRQRTREAEPSPSPSPSKDAIASRAAVLALADVLRIDLELGPAAPLSCPKEK</sequence>